<evidence type="ECO:0000256" key="1">
    <source>
        <dbReference type="SAM" id="MobiDB-lite"/>
    </source>
</evidence>
<name>A0ABT4YC41_METRE</name>
<feature type="compositionally biased region" description="Polar residues" evidence="1">
    <location>
        <begin position="54"/>
        <end position="71"/>
    </location>
</feature>
<evidence type="ECO:0000313" key="3">
    <source>
        <dbReference type="EMBL" id="MDA8486470.1"/>
    </source>
</evidence>
<feature type="region of interest" description="Disordered" evidence="1">
    <location>
        <begin position="50"/>
        <end position="99"/>
    </location>
</feature>
<keyword evidence="2" id="KW-0732">Signal</keyword>
<proteinExistence type="predicted"/>
<evidence type="ECO:0000313" key="4">
    <source>
        <dbReference type="Proteomes" id="UP001211689"/>
    </source>
</evidence>
<feature type="signal peptide" evidence="2">
    <location>
        <begin position="1"/>
        <end position="28"/>
    </location>
</feature>
<feature type="compositionally biased region" description="Polar residues" evidence="1">
    <location>
        <begin position="79"/>
        <end position="90"/>
    </location>
</feature>
<comment type="caution">
    <text evidence="3">The sequence shown here is derived from an EMBL/GenBank/DDBJ whole genome shotgun (WGS) entry which is preliminary data.</text>
</comment>
<feature type="chain" id="PRO_5046271608" description="DUF4148 domain-containing protein" evidence="2">
    <location>
        <begin position="29"/>
        <end position="99"/>
    </location>
</feature>
<keyword evidence="4" id="KW-1185">Reference proteome</keyword>
<dbReference type="RefSeq" id="WP_190831326.1">
    <property type="nucleotide sequence ID" value="NZ_JANEWF010000049.1"/>
</dbReference>
<protein>
    <recommendedName>
        <fullName evidence="5">DUF4148 domain-containing protein</fullName>
    </recommendedName>
</protein>
<dbReference type="EMBL" id="JANEWF010000049">
    <property type="protein sequence ID" value="MDA8486470.1"/>
    <property type="molecule type" value="Genomic_DNA"/>
</dbReference>
<dbReference type="Proteomes" id="UP001211689">
    <property type="component" value="Unassembled WGS sequence"/>
</dbReference>
<reference evidence="3 4" key="1">
    <citation type="submission" date="2022-07" db="EMBL/GenBank/DDBJ databases">
        <title>Genome Analysis of Selected Gammaproteobacteria from Nigerian Food snails.</title>
        <authorList>
            <person name="Okafor A.C."/>
        </authorList>
    </citation>
    <scope>NUCLEOTIDE SEQUENCE [LARGE SCALE GENOMIC DNA]</scope>
    <source>
        <strain evidence="3 4">Awg 2</strain>
    </source>
</reference>
<sequence>MKSTFSTTALSGLLLALAVTAGPGPVFAENGGDRLNDYRTRNQQIIQMREDSSESFTRMVEQQPTAAGQQTQDDDMRSSGRQTPQYQSPIYKQRVEFGK</sequence>
<evidence type="ECO:0008006" key="5">
    <source>
        <dbReference type="Google" id="ProtNLM"/>
    </source>
</evidence>
<accession>A0ABT4YC41</accession>
<gene>
    <name evidence="3" type="ORF">NNO07_25675</name>
</gene>
<evidence type="ECO:0000256" key="2">
    <source>
        <dbReference type="SAM" id="SignalP"/>
    </source>
</evidence>
<organism evidence="3 4">
    <name type="scientific">Metapseudomonas resinovorans</name>
    <name type="common">Pseudomonas resinovorans</name>
    <dbReference type="NCBI Taxonomy" id="53412"/>
    <lineage>
        <taxon>Bacteria</taxon>
        <taxon>Pseudomonadati</taxon>
        <taxon>Pseudomonadota</taxon>
        <taxon>Gammaproteobacteria</taxon>
        <taxon>Pseudomonadales</taxon>
        <taxon>Pseudomonadaceae</taxon>
        <taxon>Metapseudomonas</taxon>
    </lineage>
</organism>